<dbReference type="GO" id="GO:0102710">
    <property type="term" value="F:D-inositol-3-phosphate glycosyltransferase activity"/>
    <property type="evidence" value="ECO:0007669"/>
    <property type="project" value="UniProtKB-EC"/>
</dbReference>
<dbReference type="CDD" id="cd03809">
    <property type="entry name" value="GT4_MtfB-like"/>
    <property type="match status" value="1"/>
</dbReference>
<dbReference type="Proteomes" id="UP000193623">
    <property type="component" value="Unassembled WGS sequence"/>
</dbReference>
<dbReference type="SUPFAM" id="SSF53756">
    <property type="entry name" value="UDP-Glycosyltransferase/glycogen phosphorylase"/>
    <property type="match status" value="1"/>
</dbReference>
<dbReference type="InterPro" id="IPR001296">
    <property type="entry name" value="Glyco_trans_1"/>
</dbReference>
<keyword evidence="4" id="KW-1185">Reference proteome</keyword>
<evidence type="ECO:0000259" key="2">
    <source>
        <dbReference type="Pfam" id="PF00534"/>
    </source>
</evidence>
<dbReference type="Pfam" id="PF00534">
    <property type="entry name" value="Glycos_transf_1"/>
    <property type="match status" value="1"/>
</dbReference>
<keyword evidence="1 3" id="KW-0808">Transferase</keyword>
<dbReference type="RefSeq" id="WP_085865689.1">
    <property type="nucleotide sequence ID" value="NZ_FWFT01000007.1"/>
</dbReference>
<gene>
    <name evidence="3" type="primary">mshA</name>
    <name evidence="3" type="ORF">PSJ8397_03295</name>
</gene>
<name>A0A1Y5TJW4_9RHOB</name>
<dbReference type="EC" id="2.4.1.250" evidence="3"/>
<feature type="domain" description="Glycosyl transferase family 1" evidence="2">
    <location>
        <begin position="205"/>
        <end position="351"/>
    </location>
</feature>
<dbReference type="EMBL" id="FWFT01000007">
    <property type="protein sequence ID" value="SLN62154.1"/>
    <property type="molecule type" value="Genomic_DNA"/>
</dbReference>
<sequence length="381" mass="43297">MTLVIDCTTAHRYVGHSAVGIVRVEREITRYALTSTDAVFVVYDHNSREYKELTRDMVEEVLKDDKEAGASLPPVWKLPRFRFRRKHFLIIAGLPWDNNQLSTVYAKKQRRQFKVGIVLYDIIPVVMPEYCVPEMNSKFTRFVLDLAHTADEVFCISEHTARDFKAFLGNLDMDAPKTSIFRLGSDTWGDGDLEGVDFLPENPNGYIVYVSSIEPRKNHPLLFNVWRELHDARGDDIPTLLCVGKQQWNVENFMVSVQLSDVHRKGLFKTVQNLTDAQLAAVYRNANFTVYPSLYEGWGLPIVESMTYGKAALISDRSSMPEAGAGICPMLDPYDHASWKAAIENWIDNPAALSAVEQTVQDKFSFFSWDDAARTLVEGLE</sequence>
<proteinExistence type="predicted"/>
<dbReference type="Gene3D" id="3.40.50.2000">
    <property type="entry name" value="Glycogen Phosphorylase B"/>
    <property type="match status" value="1"/>
</dbReference>
<evidence type="ECO:0000313" key="3">
    <source>
        <dbReference type="EMBL" id="SLN62154.1"/>
    </source>
</evidence>
<keyword evidence="3" id="KW-0328">Glycosyltransferase</keyword>
<evidence type="ECO:0000256" key="1">
    <source>
        <dbReference type="ARBA" id="ARBA00022679"/>
    </source>
</evidence>
<dbReference type="OrthoDB" id="9790710at2"/>
<organism evidence="3 4">
    <name type="scientific">Pseudooctadecabacter jejudonensis</name>
    <dbReference type="NCBI Taxonomy" id="1391910"/>
    <lineage>
        <taxon>Bacteria</taxon>
        <taxon>Pseudomonadati</taxon>
        <taxon>Pseudomonadota</taxon>
        <taxon>Alphaproteobacteria</taxon>
        <taxon>Rhodobacterales</taxon>
        <taxon>Paracoccaceae</taxon>
        <taxon>Pseudooctadecabacter</taxon>
    </lineage>
</organism>
<accession>A0A1Y5TJW4</accession>
<dbReference type="PANTHER" id="PTHR46401:SF2">
    <property type="entry name" value="GLYCOSYLTRANSFERASE WBBK-RELATED"/>
    <property type="match status" value="1"/>
</dbReference>
<dbReference type="PANTHER" id="PTHR46401">
    <property type="entry name" value="GLYCOSYLTRANSFERASE WBBK-RELATED"/>
    <property type="match status" value="1"/>
</dbReference>
<protein>
    <submittedName>
        <fullName evidence="3">D-inositol-3-phosphate glycosyltransferase</fullName>
        <ecNumber evidence="3">2.4.1.250</ecNumber>
    </submittedName>
</protein>
<dbReference type="AlphaFoldDB" id="A0A1Y5TJW4"/>
<reference evidence="3 4" key="1">
    <citation type="submission" date="2017-03" db="EMBL/GenBank/DDBJ databases">
        <authorList>
            <person name="Afonso C.L."/>
            <person name="Miller P.J."/>
            <person name="Scott M.A."/>
            <person name="Spackman E."/>
            <person name="Goraichik I."/>
            <person name="Dimitrov K.M."/>
            <person name="Suarez D.L."/>
            <person name="Swayne D.E."/>
        </authorList>
    </citation>
    <scope>NUCLEOTIDE SEQUENCE [LARGE SCALE GENOMIC DNA]</scope>
    <source>
        <strain evidence="3 4">CECT 8397</strain>
    </source>
</reference>
<evidence type="ECO:0000313" key="4">
    <source>
        <dbReference type="Proteomes" id="UP000193623"/>
    </source>
</evidence>